<accession>A0AA97LF38</accession>
<feature type="compositionally biased region" description="Polar residues" evidence="3">
    <location>
        <begin position="739"/>
        <end position="752"/>
    </location>
</feature>
<dbReference type="PANTHER" id="PTHR11818">
    <property type="entry name" value="BETA/GAMMA CRYSTALLIN"/>
    <property type="match status" value="1"/>
</dbReference>
<evidence type="ECO:0000259" key="4">
    <source>
        <dbReference type="PROSITE" id="PS50915"/>
    </source>
</evidence>
<dbReference type="RefSeq" id="XP_054852841.1">
    <property type="nucleotide sequence ID" value="XM_054996866.1"/>
</dbReference>
<feature type="region of interest" description="Disordered" evidence="3">
    <location>
        <begin position="156"/>
        <end position="223"/>
    </location>
</feature>
<feature type="compositionally biased region" description="Low complexity" evidence="3">
    <location>
        <begin position="83"/>
        <end position="107"/>
    </location>
</feature>
<feature type="region of interest" description="Disordered" evidence="3">
    <location>
        <begin position="1"/>
        <end position="140"/>
    </location>
</feature>
<dbReference type="SUPFAM" id="SSF49695">
    <property type="entry name" value="gamma-Crystallin-like"/>
    <property type="match status" value="3"/>
</dbReference>
<evidence type="ECO:0000256" key="1">
    <source>
        <dbReference type="ARBA" id="ARBA00009646"/>
    </source>
</evidence>
<dbReference type="PRINTS" id="PR01367">
    <property type="entry name" value="BGCRYSTALLIN"/>
</dbReference>
<feature type="domain" description="Beta/gamma crystallin 'Greek key'" evidence="4">
    <location>
        <begin position="1235"/>
        <end position="1289"/>
    </location>
</feature>
<gene>
    <name evidence="6" type="primary">CRYBG1</name>
</gene>
<feature type="domain" description="Beta/gamma crystallin 'Greek key'" evidence="4">
    <location>
        <begin position="1442"/>
        <end position="1484"/>
    </location>
</feature>
<name>A0AA97LF38_EUBMA</name>
<dbReference type="Pfam" id="PF00030">
    <property type="entry name" value="Crystall"/>
    <property type="match status" value="6"/>
</dbReference>
<dbReference type="SMART" id="SM00247">
    <property type="entry name" value="XTALbg"/>
    <property type="match status" value="6"/>
</dbReference>
<feature type="compositionally biased region" description="Polar residues" evidence="3">
    <location>
        <begin position="127"/>
        <end position="140"/>
    </location>
</feature>
<feature type="domain" description="Beta/gamma crystallin 'Greek key'" evidence="4">
    <location>
        <begin position="1673"/>
        <end position="1713"/>
    </location>
</feature>
<organism evidence="5 6">
    <name type="scientific">Eublepharis macularius</name>
    <name type="common">Leopard gecko</name>
    <name type="synonym">Cyrtodactylus macularius</name>
    <dbReference type="NCBI Taxonomy" id="481883"/>
    <lineage>
        <taxon>Eukaryota</taxon>
        <taxon>Metazoa</taxon>
        <taxon>Chordata</taxon>
        <taxon>Craniata</taxon>
        <taxon>Vertebrata</taxon>
        <taxon>Euteleostomi</taxon>
        <taxon>Lepidosauria</taxon>
        <taxon>Squamata</taxon>
        <taxon>Bifurcata</taxon>
        <taxon>Gekkota</taxon>
        <taxon>Eublepharidae</taxon>
        <taxon>Eublepharinae</taxon>
        <taxon>Eublepharis</taxon>
    </lineage>
</organism>
<dbReference type="Gene3D" id="2.60.20.10">
    <property type="entry name" value="Crystallins"/>
    <property type="match status" value="6"/>
</dbReference>
<evidence type="ECO:0000256" key="2">
    <source>
        <dbReference type="ARBA" id="ARBA00022737"/>
    </source>
</evidence>
<dbReference type="PROSITE" id="PS50915">
    <property type="entry name" value="CRYSTALLIN_BETA_GAMMA"/>
    <property type="match status" value="9"/>
</dbReference>
<feature type="compositionally biased region" description="Polar residues" evidence="3">
    <location>
        <begin position="524"/>
        <end position="535"/>
    </location>
</feature>
<feature type="compositionally biased region" description="Polar residues" evidence="3">
    <location>
        <begin position="479"/>
        <end position="495"/>
    </location>
</feature>
<dbReference type="InterPro" id="IPR035992">
    <property type="entry name" value="Ricin_B-like_lectins"/>
</dbReference>
<dbReference type="InterPro" id="IPR001064">
    <property type="entry name" value="Beta/gamma_crystallin"/>
</dbReference>
<feature type="compositionally biased region" description="Basic residues" evidence="3">
    <location>
        <begin position="1"/>
        <end position="13"/>
    </location>
</feature>
<evidence type="ECO:0000313" key="5">
    <source>
        <dbReference type="Proteomes" id="UP001190640"/>
    </source>
</evidence>
<dbReference type="InterPro" id="IPR011024">
    <property type="entry name" value="G_crystallin-like"/>
</dbReference>
<feature type="region of interest" description="Disordered" evidence="3">
    <location>
        <begin position="738"/>
        <end position="763"/>
    </location>
</feature>
<keyword evidence="2" id="KW-0677">Repeat</keyword>
<feature type="compositionally biased region" description="Polar residues" evidence="3">
    <location>
        <begin position="822"/>
        <end position="851"/>
    </location>
</feature>
<feature type="compositionally biased region" description="Basic and acidic residues" evidence="3">
    <location>
        <begin position="853"/>
        <end position="873"/>
    </location>
</feature>
<feature type="region of interest" description="Disordered" evidence="3">
    <location>
        <begin position="472"/>
        <end position="554"/>
    </location>
</feature>
<dbReference type="GO" id="GO:0002088">
    <property type="term" value="P:lens development in camera-type eye"/>
    <property type="evidence" value="ECO:0007669"/>
    <property type="project" value="TreeGrafter"/>
</dbReference>
<dbReference type="KEGG" id="emc:129341564"/>
<feature type="domain" description="Beta/gamma crystallin 'Greek key'" evidence="4">
    <location>
        <begin position="1714"/>
        <end position="1755"/>
    </location>
</feature>
<proteinExistence type="inferred from homology"/>
<feature type="domain" description="Beta/gamma crystallin 'Greek key'" evidence="4">
    <location>
        <begin position="1390"/>
        <end position="1441"/>
    </location>
</feature>
<reference evidence="6" key="1">
    <citation type="submission" date="2025-08" db="UniProtKB">
        <authorList>
            <consortium name="RefSeq"/>
        </authorList>
    </citation>
    <scope>IDENTIFICATION</scope>
    <source>
        <tissue evidence="6">Blood</tissue>
    </source>
</reference>
<dbReference type="GO" id="GO:0007601">
    <property type="term" value="P:visual perception"/>
    <property type="evidence" value="ECO:0007669"/>
    <property type="project" value="TreeGrafter"/>
</dbReference>
<dbReference type="PROSITE" id="PS50231">
    <property type="entry name" value="RICIN_B_LECTIN"/>
    <property type="match status" value="1"/>
</dbReference>
<evidence type="ECO:0000256" key="3">
    <source>
        <dbReference type="SAM" id="MobiDB-lite"/>
    </source>
</evidence>
<feature type="region of interest" description="Disordered" evidence="3">
    <location>
        <begin position="821"/>
        <end position="876"/>
    </location>
</feature>
<protein>
    <submittedName>
        <fullName evidence="6">Beta/gamma crystallin domain-containing protein 1 isoform X1</fullName>
    </submittedName>
</protein>
<dbReference type="GeneID" id="129341564"/>
<dbReference type="InterPro" id="IPR000772">
    <property type="entry name" value="Ricin_B_lectin"/>
</dbReference>
<keyword evidence="5" id="KW-1185">Reference proteome</keyword>
<feature type="region of interest" description="Disordered" evidence="3">
    <location>
        <begin position="593"/>
        <end position="633"/>
    </location>
</feature>
<evidence type="ECO:0000313" key="6">
    <source>
        <dbReference type="RefSeq" id="XP_054852841.1"/>
    </source>
</evidence>
<feature type="domain" description="Beta/gamma crystallin 'Greek key'" evidence="4">
    <location>
        <begin position="1336"/>
        <end position="1378"/>
    </location>
</feature>
<dbReference type="Proteomes" id="UP001190640">
    <property type="component" value="Chromosome 1"/>
</dbReference>
<feature type="region of interest" description="Disordered" evidence="3">
    <location>
        <begin position="416"/>
        <end position="456"/>
    </location>
</feature>
<dbReference type="Gene3D" id="2.80.10.50">
    <property type="match status" value="1"/>
</dbReference>
<feature type="domain" description="Beta/gamma crystallin 'Greek key'" evidence="4">
    <location>
        <begin position="1586"/>
        <end position="1623"/>
    </location>
</feature>
<feature type="compositionally biased region" description="Basic and acidic residues" evidence="3">
    <location>
        <begin position="165"/>
        <end position="176"/>
    </location>
</feature>
<dbReference type="Pfam" id="PF00652">
    <property type="entry name" value="Ricin_B_lectin"/>
    <property type="match status" value="1"/>
</dbReference>
<dbReference type="GO" id="GO:0005212">
    <property type="term" value="F:structural constituent of eye lens"/>
    <property type="evidence" value="ECO:0007669"/>
    <property type="project" value="TreeGrafter"/>
</dbReference>
<feature type="compositionally biased region" description="Basic residues" evidence="3">
    <location>
        <begin position="424"/>
        <end position="434"/>
    </location>
</feature>
<sequence>MEKGGFKRLGRLFHKSESEDSEPDTSRETPLPSPCPSPSLQGRGQHRHGSPLAGGGERKKRSAFGNWRLKKKHKERQATAVEASSFSQLSAPASPSLSLSSHFTASSEPASPTDRYFDMPDTEFAAPTNQPSPVPSQETQFPYAISMVSISAATLPSSFRKSKTHSPESSKEEKKKPVLGKFGNFFTTGRRKNTKNTSEDSLRPNVKTARSGSPRKNPAPLASIEDFKEISKSEECLLEKICNRNQSVIQNTVAETEEYFYTKDLTPLYNDIVSEWNSKGASSDSEWSPDWHSSSETIKNTLFDSNLTLQTPEPEKYLITDATKTTTPNFFRSLSNISNEDQEHSILNHKQLLNVDPFAELEGAATKVQSSVLESKPSERSHSSRVLTLDIFLRRTEQSISNEFSTALLDDNYSSADEMDKKSAIRRSGKRRKSQSSSDVPNGDRNATENVAKEETVLDDISSDLVVEQMNNSERKVKSSATANHEMKTGSNQKGCSKMEMEKNKQPPPTSSPYRRKSLKKNQSDTVLLSPTGLKSQGKDSPTKRQVESAANGSSLSKTFSVEKLTFGENIAETFKVASVGVLGNSTSSLIEGRRDSAHSCDGSGPLHADKNKNGGMGTTNGKHTSSDLDSTKQRNTCWDVSRTVTTKVNLPAKPKNVELNLKTPRISDDVGNEQDSLDKAAKNNFSIANKISMFESKHSNQNQPAEVSASKKGSVSNTFVGRAKLKFGKQPAEGELTNRVTSKPNSRQKPLQNGARMKGGSAETKIKHEEGTQAGIINEEVRNTMGSPLNQNGKDDNYDDQVSVFVSKKLDSELGKDTLLPKTTSLQQSKEMEASKNSINKKMNATSVSPESGDRLSHDRDTCSHKVDRDPQQSDLVLTKSELEKNMDSDNKNANTVSEGIQIFELNSSVQQSLSSTSNIPKAGNDSICDSPSDMEKFTETIKNLDSSVCIPQKKKKTKLPKSPAPHFAMPPIHEDNLEKVFDPNIFTVGLGIKRDRPLDLAPSLQLKLQTLETETKVRPKRASAENSMLLQSLKSSHRRDPTAVKDTSGKENLDSIDGDIKRSRLESSAIFSSLLSTKDKVFMPSVTSINTMTTSFTSQKSADSAGKPPLRFDTAQLLESLPGFKAPNYMEKCLQTDDAKKERILQMPYFGNTDTSFSSWLQSGQYEPNISPGFLDMEAFSGKNQAKINPRPGKIVIYNKPDPSEKVIEVFHDMPDCSSWVLSPVIFIKVIRGCWILYEKPNFEGPSIPLEEGELELSNMWGEQPSDSKDECKPPEPAVIGSVRRVVKDYRLCRIDLFTEPGGLGMVKSYFDDTEETRIIGATEKTRSLQVYWGIWLLYEEPGFQGIPLMLEPGEYPDLSFWEKKEAYIRSMRPLKMGGRKVECPENPKVIIYEKPFFEGNHIELDTELAALPKGGNREKVPEMTKLLFASVGSMKVLGGIWVAYEKPGFTEHQYLLEEGEYREWMDWGGYDEQVQSLRPILGNVTQPHMIMYTEKDFGTKGSSINVLGIISSLKDTGYGLRTQSINVLSGVWVAYENPDFTGEQYILDKGMYPNYETWGGRSCKISSVQPIVLDTNSDYMGKFKVQLFSEPEFQGRSQVFEKDTSQIDDSFPIQSSKVLSGSWIAYDKEDFSGNQYVLEEGAYPDLFAMGCLPQTCLKSLQAVNIELSEPVIALFEKGNFKGKKMEFATEIVNLKFLGYNPHVASVQVLGGMWIIYEHNNYRGRQILLKPKKIPNWHELSGFHKIGSLRPLLQKRVYFRLRNKETGQFISTDGNVDDLNLLRMQVTEDNTSDEQVWVYQGGYLKCRMAEDFCLTIVGSLITPGAKLGLALEQNEEKQHWSINPDGRIYSKIKPNLVLDIKGGTHYDQNHLIISSVSEDKATQCWEPLVV</sequence>
<comment type="similarity">
    <text evidence="1">Belongs to the beta/gamma-crystallin family.</text>
</comment>
<feature type="domain" description="Beta/gamma crystallin 'Greek key'" evidence="4">
    <location>
        <begin position="1624"/>
        <end position="1667"/>
    </location>
</feature>
<dbReference type="SUPFAM" id="SSF50370">
    <property type="entry name" value="Ricin B-like lectins"/>
    <property type="match status" value="1"/>
</dbReference>
<feature type="domain" description="Beta/gamma crystallin 'Greek key'" evidence="4">
    <location>
        <begin position="1533"/>
        <end position="1575"/>
    </location>
</feature>
<dbReference type="PANTHER" id="PTHR11818:SF2">
    <property type="entry name" value="BETA_GAMMA CRYSTALLIN DOMAIN-CONTAINING PROTEIN 1"/>
    <property type="match status" value="1"/>
</dbReference>
<feature type="compositionally biased region" description="Basic and acidic residues" evidence="3">
    <location>
        <begin position="537"/>
        <end position="547"/>
    </location>
</feature>
<dbReference type="CTD" id="202"/>
<dbReference type="InterPro" id="IPR050252">
    <property type="entry name" value="Beta/Gamma-Crystallin"/>
</dbReference>
<dbReference type="SMART" id="SM00458">
    <property type="entry name" value="RICIN"/>
    <property type="match status" value="1"/>
</dbReference>
<feature type="compositionally biased region" description="Basic residues" evidence="3">
    <location>
        <begin position="58"/>
        <end position="75"/>
    </location>
</feature>